<dbReference type="InterPro" id="IPR000209">
    <property type="entry name" value="Peptidase_S8/S53_dom"/>
</dbReference>
<evidence type="ECO:0000256" key="3">
    <source>
        <dbReference type="ARBA" id="ARBA00022801"/>
    </source>
</evidence>
<dbReference type="InterPro" id="IPR022398">
    <property type="entry name" value="Peptidase_S8_His-AS"/>
</dbReference>
<evidence type="ECO:0000256" key="6">
    <source>
        <dbReference type="SAM" id="SignalP"/>
    </source>
</evidence>
<evidence type="ECO:0000256" key="5">
    <source>
        <dbReference type="PROSITE-ProRule" id="PRU01240"/>
    </source>
</evidence>
<keyword evidence="9" id="KW-1185">Reference proteome</keyword>
<evidence type="ECO:0000313" key="9">
    <source>
        <dbReference type="Proteomes" id="UP001325680"/>
    </source>
</evidence>
<dbReference type="InterPro" id="IPR051048">
    <property type="entry name" value="Peptidase_S8/S53_subtilisin"/>
</dbReference>
<dbReference type="PROSITE" id="PS00137">
    <property type="entry name" value="SUBTILASE_HIS"/>
    <property type="match status" value="1"/>
</dbReference>
<protein>
    <submittedName>
        <fullName evidence="8">S8 family serine peptidase</fullName>
    </submittedName>
</protein>
<proteinExistence type="inferred from homology"/>
<dbReference type="EMBL" id="CP139960">
    <property type="protein sequence ID" value="WQD36917.1"/>
    <property type="molecule type" value="Genomic_DNA"/>
</dbReference>
<dbReference type="PRINTS" id="PR00723">
    <property type="entry name" value="SUBTILISIN"/>
</dbReference>
<comment type="similarity">
    <text evidence="1 5">Belongs to the peptidase S8 family.</text>
</comment>
<dbReference type="Proteomes" id="UP001325680">
    <property type="component" value="Chromosome"/>
</dbReference>
<evidence type="ECO:0000256" key="1">
    <source>
        <dbReference type="ARBA" id="ARBA00011073"/>
    </source>
</evidence>
<name>A0ABZ0W5W4_9BACT</name>
<reference evidence="8 9" key="1">
    <citation type="submission" date="2023-12" db="EMBL/GenBank/DDBJ databases">
        <title>Genome sequencing and assembly of bacterial species from a model synthetic community.</title>
        <authorList>
            <person name="Hogle S.L."/>
        </authorList>
    </citation>
    <scope>NUCLEOTIDE SEQUENCE [LARGE SCALE GENOMIC DNA]</scope>
    <source>
        <strain evidence="8 9">HAMBI_3031</strain>
    </source>
</reference>
<feature type="domain" description="Peptidase S8/S53" evidence="7">
    <location>
        <begin position="58"/>
        <end position="486"/>
    </location>
</feature>
<keyword evidence="2 5" id="KW-0645">Protease</keyword>
<feature type="chain" id="PRO_5046449039" evidence="6">
    <location>
        <begin position="19"/>
        <end position="529"/>
    </location>
</feature>
<keyword evidence="3 5" id="KW-0378">Hydrolase</keyword>
<dbReference type="Gene3D" id="3.40.50.200">
    <property type="entry name" value="Peptidase S8/S53 domain"/>
    <property type="match status" value="2"/>
</dbReference>
<keyword evidence="6" id="KW-0732">Signal</keyword>
<dbReference type="SUPFAM" id="SSF52743">
    <property type="entry name" value="Subtilisin-like"/>
    <property type="match status" value="1"/>
</dbReference>
<evidence type="ECO:0000256" key="2">
    <source>
        <dbReference type="ARBA" id="ARBA00022670"/>
    </source>
</evidence>
<gene>
    <name evidence="8" type="ORF">U0035_14690</name>
</gene>
<dbReference type="PROSITE" id="PS00138">
    <property type="entry name" value="SUBTILASE_SER"/>
    <property type="match status" value="1"/>
</dbReference>
<feature type="active site" description="Charge relay system" evidence="5">
    <location>
        <position position="455"/>
    </location>
</feature>
<accession>A0ABZ0W5W4</accession>
<feature type="signal peptide" evidence="6">
    <location>
        <begin position="1"/>
        <end position="18"/>
    </location>
</feature>
<organism evidence="8 9">
    <name type="scientific">Niabella yanshanensis</name>
    <dbReference type="NCBI Taxonomy" id="577386"/>
    <lineage>
        <taxon>Bacteria</taxon>
        <taxon>Pseudomonadati</taxon>
        <taxon>Bacteroidota</taxon>
        <taxon>Chitinophagia</taxon>
        <taxon>Chitinophagales</taxon>
        <taxon>Chitinophagaceae</taxon>
        <taxon>Niabella</taxon>
    </lineage>
</organism>
<feature type="active site" description="Charge relay system" evidence="5">
    <location>
        <position position="64"/>
    </location>
</feature>
<evidence type="ECO:0000313" key="8">
    <source>
        <dbReference type="EMBL" id="WQD36917.1"/>
    </source>
</evidence>
<dbReference type="RefSeq" id="WP_114793330.1">
    <property type="nucleotide sequence ID" value="NZ_CP139960.1"/>
</dbReference>
<sequence>MRCFVLGLLVLCALGVNGQSVKPVTPDWHYLDYKTDGYLGISLQQAYDLLKNKKSTPVIVAVIDSGIDTLQPDLKPVLWTNPKEIPNNKSDDDGNGLVDDYYGWNFLGAPDGENLAMSISDEYRTFYRFKAVFENKTQKQIPDSLSWQYQQWISAKARLEEGFNDAQKVIGAVRKNFSLISDANTAMQQVTGKEVFFIKDLDSLESNPSVKDLVSLWRNLLSEQPSGNNQALMKDFGNYKQSLEDDLIKLTTPPDEARNNLLKDNGYDINAIHYGNHNLTTHSGYHGTSVSSIIGAVRNNKEGIDGIADNVKIMMIRGILGKDEFDKDVALSIRYAVDHGAKVINMSFGKYISPDKRWVDEAIAYALSKDVVLVHGSGNDASDNDVTANYPSSYTIGGKLLPNVIQVGASGDESLGRLVASFSNYGKKTVDVFAPGVQIRCAIAGKGTEISSGTSLSSPIVAGIAALLRSYFPHLTATEVVNIIKESGTIPSEKVLMPGDDKKLVALSELCSTGKIVNAANAVKLAIEN</sequence>
<keyword evidence="4 5" id="KW-0720">Serine protease</keyword>
<dbReference type="PANTHER" id="PTHR43399">
    <property type="entry name" value="SUBTILISIN-RELATED"/>
    <property type="match status" value="1"/>
</dbReference>
<evidence type="ECO:0000259" key="7">
    <source>
        <dbReference type="Pfam" id="PF00082"/>
    </source>
</evidence>
<dbReference type="PANTHER" id="PTHR43399:SF4">
    <property type="entry name" value="CELL WALL-ASSOCIATED PROTEASE"/>
    <property type="match status" value="1"/>
</dbReference>
<feature type="active site" description="Charge relay system" evidence="5">
    <location>
        <position position="286"/>
    </location>
</feature>
<dbReference type="InterPro" id="IPR015500">
    <property type="entry name" value="Peptidase_S8_subtilisin-rel"/>
</dbReference>
<dbReference type="InterPro" id="IPR036852">
    <property type="entry name" value="Peptidase_S8/S53_dom_sf"/>
</dbReference>
<dbReference type="Pfam" id="PF00082">
    <property type="entry name" value="Peptidase_S8"/>
    <property type="match status" value="1"/>
</dbReference>
<evidence type="ECO:0000256" key="4">
    <source>
        <dbReference type="ARBA" id="ARBA00022825"/>
    </source>
</evidence>
<dbReference type="InterPro" id="IPR023828">
    <property type="entry name" value="Peptidase_S8_Ser-AS"/>
</dbReference>
<dbReference type="PROSITE" id="PS51892">
    <property type="entry name" value="SUBTILASE"/>
    <property type="match status" value="1"/>
</dbReference>